<name>A0A8J3S5T7_PLARO</name>
<evidence type="ECO:0000313" key="1">
    <source>
        <dbReference type="EMBL" id="GIH88841.1"/>
    </source>
</evidence>
<dbReference type="EMBL" id="BOOI01000092">
    <property type="protein sequence ID" value="GIH88841.1"/>
    <property type="molecule type" value="Genomic_DNA"/>
</dbReference>
<dbReference type="RefSeq" id="WP_189244198.1">
    <property type="nucleotide sequence ID" value="NZ_BMQP01000091.1"/>
</dbReference>
<organism evidence="1 2">
    <name type="scientific">Planobispora rosea</name>
    <dbReference type="NCBI Taxonomy" id="35762"/>
    <lineage>
        <taxon>Bacteria</taxon>
        <taxon>Bacillati</taxon>
        <taxon>Actinomycetota</taxon>
        <taxon>Actinomycetes</taxon>
        <taxon>Streptosporangiales</taxon>
        <taxon>Streptosporangiaceae</taxon>
        <taxon>Planobispora</taxon>
    </lineage>
</organism>
<comment type="caution">
    <text evidence="1">The sequence shown here is derived from an EMBL/GenBank/DDBJ whole genome shotgun (WGS) entry which is preliminary data.</text>
</comment>
<protein>
    <submittedName>
        <fullName evidence="1">Uncharacterized protein</fullName>
    </submittedName>
</protein>
<sequence length="72" mass="8065">MDMMYEIGGVVAERQVEAVTADGAHLAVTARFGRPRLDELSEHGDWCCLYQILGLGEEPGRHSAWTRCRRSC</sequence>
<accession>A0A8J3S5T7</accession>
<gene>
    <name evidence="1" type="ORF">Pro02_72490</name>
</gene>
<proteinExistence type="predicted"/>
<dbReference type="Proteomes" id="UP000655044">
    <property type="component" value="Unassembled WGS sequence"/>
</dbReference>
<evidence type="ECO:0000313" key="2">
    <source>
        <dbReference type="Proteomes" id="UP000655044"/>
    </source>
</evidence>
<reference evidence="1" key="1">
    <citation type="submission" date="2021-01" db="EMBL/GenBank/DDBJ databases">
        <title>Whole genome shotgun sequence of Planobispora rosea NBRC 15558.</title>
        <authorList>
            <person name="Komaki H."/>
            <person name="Tamura T."/>
        </authorList>
    </citation>
    <scope>NUCLEOTIDE SEQUENCE</scope>
    <source>
        <strain evidence="1">NBRC 15558</strain>
    </source>
</reference>
<keyword evidence="2" id="KW-1185">Reference proteome</keyword>
<dbReference type="AlphaFoldDB" id="A0A8J3S5T7"/>